<dbReference type="RefSeq" id="WP_104427796.1">
    <property type="nucleotide sequence ID" value="NZ_PTIZ01000002.1"/>
</dbReference>
<dbReference type="InterPro" id="IPR024197">
    <property type="entry name" value="TPP-like"/>
</dbReference>
<evidence type="ECO:0000313" key="2">
    <source>
        <dbReference type="EMBL" id="PPK77037.1"/>
    </source>
</evidence>
<dbReference type="EMBL" id="PTIZ01000002">
    <property type="protein sequence ID" value="PPK77037.1"/>
    <property type="molecule type" value="Genomic_DNA"/>
</dbReference>
<dbReference type="InterPro" id="IPR006380">
    <property type="entry name" value="SPP-like_dom"/>
</dbReference>
<dbReference type="SUPFAM" id="SSF56784">
    <property type="entry name" value="HAD-like"/>
    <property type="match status" value="1"/>
</dbReference>
<keyword evidence="2" id="KW-0378">Hydrolase</keyword>
<accession>A0A2S6HHT7</accession>
<feature type="domain" description="Sucrose phosphatase-like" evidence="1">
    <location>
        <begin position="26"/>
        <end position="231"/>
    </location>
</feature>
<protein>
    <submittedName>
        <fullName evidence="2">Hydroxymethylpyrimidine pyrophosphatase-like HAD family hydrolase</fullName>
    </submittedName>
</protein>
<dbReference type="AlphaFoldDB" id="A0A2S6HHT7"/>
<organism evidence="2 3">
    <name type="scientific">Methylobacter tundripaludum</name>
    <dbReference type="NCBI Taxonomy" id="173365"/>
    <lineage>
        <taxon>Bacteria</taxon>
        <taxon>Pseudomonadati</taxon>
        <taxon>Pseudomonadota</taxon>
        <taxon>Gammaproteobacteria</taxon>
        <taxon>Methylococcales</taxon>
        <taxon>Methylococcaceae</taxon>
        <taxon>Methylobacter</taxon>
    </lineage>
</organism>
<dbReference type="Gene3D" id="3.40.50.1000">
    <property type="entry name" value="HAD superfamily/HAD-like"/>
    <property type="match status" value="1"/>
</dbReference>
<sequence>MQSYIFLDLDDTLFQTLRKCALGVDDRTLQVRAFLPDGSANSFATQKQQWLWHWLAKGFKIVPVTARDVHAFERVNLPFQEEVVLNHGAVILDKQRAVDKVWMDNIMQALPAYHEKLLEVWAEVELYAKRQPGFKPRLVDDFGITWYGVIKHSDGTEAILKTLLDEVIKSHPYVVDGSLYWHLNGNNLAVLPKIINKESAVSYLLEGYRRQHPQLLTFGAGDSKTDAAFMALCDYALIPKNTQLFQTLACVETL</sequence>
<name>A0A2S6HHT7_9GAMM</name>
<evidence type="ECO:0000259" key="1">
    <source>
        <dbReference type="Pfam" id="PF05116"/>
    </source>
</evidence>
<comment type="caution">
    <text evidence="2">The sequence shown here is derived from an EMBL/GenBank/DDBJ whole genome shotgun (WGS) entry which is preliminary data.</text>
</comment>
<dbReference type="Pfam" id="PF05116">
    <property type="entry name" value="S6PP"/>
    <property type="match status" value="1"/>
</dbReference>
<proteinExistence type="predicted"/>
<evidence type="ECO:0000313" key="3">
    <source>
        <dbReference type="Proteomes" id="UP000240010"/>
    </source>
</evidence>
<dbReference type="Proteomes" id="UP000240010">
    <property type="component" value="Unassembled WGS sequence"/>
</dbReference>
<dbReference type="GO" id="GO:0016787">
    <property type="term" value="F:hydrolase activity"/>
    <property type="evidence" value="ECO:0007669"/>
    <property type="project" value="UniProtKB-KW"/>
</dbReference>
<dbReference type="PIRSF" id="PIRSF030802">
    <property type="entry name" value="UCP030802"/>
    <property type="match status" value="1"/>
</dbReference>
<reference evidence="2 3" key="1">
    <citation type="submission" date="2018-02" db="EMBL/GenBank/DDBJ databases">
        <title>Subsurface microbial communities from deep shales in Ohio and West Virginia, USA.</title>
        <authorList>
            <person name="Wrighton K."/>
        </authorList>
    </citation>
    <scope>NUCLEOTIDE SEQUENCE [LARGE SCALE GENOMIC DNA]</scope>
    <source>
        <strain evidence="2 3">OWC-DMM</strain>
    </source>
</reference>
<gene>
    <name evidence="2" type="ORF">B0F87_102143</name>
</gene>
<dbReference type="InterPro" id="IPR036412">
    <property type="entry name" value="HAD-like_sf"/>
</dbReference>
<dbReference type="InterPro" id="IPR023214">
    <property type="entry name" value="HAD_sf"/>
</dbReference>